<dbReference type="Proteomes" id="UP000005755">
    <property type="component" value="Unassembled WGS sequence"/>
</dbReference>
<reference evidence="2" key="1">
    <citation type="journal article" date="2014" name="Genome Announc.">
        <title>Draft genome sequences of six enterohepatic helicobacter species isolated from humans and one from rhesus macaques.</title>
        <authorList>
            <person name="Shen Z."/>
            <person name="Sheh A."/>
            <person name="Young S.K."/>
            <person name="Abouelliel A."/>
            <person name="Ward D.V."/>
            <person name="Earl A.M."/>
            <person name="Fox J.G."/>
        </authorList>
    </citation>
    <scope>NUCLEOTIDE SEQUENCE [LARGE SCALE GENOMIC DNA]</scope>
    <source>
        <strain evidence="2">CCUG 18818</strain>
    </source>
</reference>
<name>A0ABN0B9B0_9HELI</name>
<evidence type="ECO:0000313" key="2">
    <source>
        <dbReference type="Proteomes" id="UP000005755"/>
    </source>
</evidence>
<gene>
    <name evidence="1" type="ORF">HCCG_00730</name>
</gene>
<organism evidence="1 2">
    <name type="scientific">Helicobacter cinaedi CCUG 18818 = ATCC BAA-847</name>
    <dbReference type="NCBI Taxonomy" id="537971"/>
    <lineage>
        <taxon>Bacteria</taxon>
        <taxon>Pseudomonadati</taxon>
        <taxon>Campylobacterota</taxon>
        <taxon>Epsilonproteobacteria</taxon>
        <taxon>Campylobacterales</taxon>
        <taxon>Helicobacteraceae</taxon>
        <taxon>Helicobacter</taxon>
    </lineage>
</organism>
<protein>
    <submittedName>
        <fullName evidence="1">Uncharacterized protein</fullName>
    </submittedName>
</protein>
<dbReference type="EMBL" id="DS990391">
    <property type="protein sequence ID" value="EFR46184.1"/>
    <property type="molecule type" value="Genomic_DNA"/>
</dbReference>
<evidence type="ECO:0000313" key="1">
    <source>
        <dbReference type="EMBL" id="EFR46184.1"/>
    </source>
</evidence>
<keyword evidence="2" id="KW-1185">Reference proteome</keyword>
<sequence length="63" mass="7224">MTINRTANMHEHFLKHTHFLSFAKYQNVPTPTTATTAKNNIKIISSSISILYQKFHHKSKGVL</sequence>
<accession>A0ABN0B9B0</accession>
<proteinExistence type="predicted"/>